<dbReference type="GO" id="GO:0003677">
    <property type="term" value="F:DNA binding"/>
    <property type="evidence" value="ECO:0007669"/>
    <property type="project" value="UniProtKB-UniRule"/>
</dbReference>
<dbReference type="PROSITE" id="PS51900">
    <property type="entry name" value="CB"/>
    <property type="match status" value="1"/>
</dbReference>
<reference evidence="4 5" key="1">
    <citation type="submission" date="2018-11" db="EMBL/GenBank/DDBJ databases">
        <title>Phylogenetic determinants of toxin gene distribution in genomes of Brevibacillus laterosporus.</title>
        <authorList>
            <person name="Glare T.R."/>
            <person name="Durrant A."/>
            <person name="Berry C."/>
            <person name="Palma L."/>
            <person name="Ormskirk M."/>
            <person name="Cox M.O."/>
        </authorList>
    </citation>
    <scope>NUCLEOTIDE SEQUENCE [LARGE SCALE GENOMIC DNA]</scope>
    <source>
        <strain evidence="4 5">1821L</strain>
    </source>
</reference>
<organism evidence="4 5">
    <name type="scientific">Brevibacillus laterosporus</name>
    <name type="common">Bacillus laterosporus</name>
    <dbReference type="NCBI Taxonomy" id="1465"/>
    <lineage>
        <taxon>Bacteria</taxon>
        <taxon>Bacillati</taxon>
        <taxon>Bacillota</taxon>
        <taxon>Bacilli</taxon>
        <taxon>Bacillales</taxon>
        <taxon>Paenibacillaceae</taxon>
        <taxon>Brevibacillus</taxon>
    </lineage>
</organism>
<sequence length="136" mass="15794">MVEAQNALNKGTYIEPSKMTYIDFMHNWLEDKKTTVKARTLEFYSFLVERHILPTIGGMELSKITSRDIQSLYNSLKEAGNLSDENIRKVHTIINDSLDKAFRWEMIAKNPASLVDSPKVSRKEIVVWDENEIQQF</sequence>
<dbReference type="Proteomes" id="UP000319432">
    <property type="component" value="Chromosome"/>
</dbReference>
<dbReference type="InterPro" id="IPR004107">
    <property type="entry name" value="Integrase_SAM-like_N"/>
</dbReference>
<name>A0A518VEP9_BRELA</name>
<gene>
    <name evidence="4" type="ORF">EEL30_26185</name>
</gene>
<evidence type="ECO:0000256" key="1">
    <source>
        <dbReference type="ARBA" id="ARBA00023125"/>
    </source>
</evidence>
<dbReference type="EMBL" id="CP033464">
    <property type="protein sequence ID" value="QDX95450.1"/>
    <property type="molecule type" value="Genomic_DNA"/>
</dbReference>
<evidence type="ECO:0000256" key="2">
    <source>
        <dbReference type="PROSITE-ProRule" id="PRU01248"/>
    </source>
</evidence>
<dbReference type="InterPro" id="IPR010998">
    <property type="entry name" value="Integrase_recombinase_N"/>
</dbReference>
<dbReference type="AlphaFoldDB" id="A0A518VEP9"/>
<dbReference type="Gene3D" id="1.10.150.130">
    <property type="match status" value="1"/>
</dbReference>
<accession>A0A518VEP9</accession>
<feature type="domain" description="Core-binding (CB)" evidence="3">
    <location>
        <begin position="19"/>
        <end position="102"/>
    </location>
</feature>
<evidence type="ECO:0000259" key="3">
    <source>
        <dbReference type="PROSITE" id="PS51900"/>
    </source>
</evidence>
<evidence type="ECO:0000313" key="5">
    <source>
        <dbReference type="Proteomes" id="UP000319432"/>
    </source>
</evidence>
<proteinExistence type="predicted"/>
<dbReference type="InterPro" id="IPR011010">
    <property type="entry name" value="DNA_brk_join_enz"/>
</dbReference>
<evidence type="ECO:0000313" key="4">
    <source>
        <dbReference type="EMBL" id="QDX95450.1"/>
    </source>
</evidence>
<dbReference type="OrthoDB" id="9803188at2"/>
<dbReference type="InterPro" id="IPR044068">
    <property type="entry name" value="CB"/>
</dbReference>
<protein>
    <recommendedName>
        <fullName evidence="3">Core-binding (CB) domain-containing protein</fullName>
    </recommendedName>
</protein>
<keyword evidence="1 2" id="KW-0238">DNA-binding</keyword>
<dbReference type="GO" id="GO:0015074">
    <property type="term" value="P:DNA integration"/>
    <property type="evidence" value="ECO:0007669"/>
    <property type="project" value="InterPro"/>
</dbReference>
<keyword evidence="5" id="KW-1185">Reference proteome</keyword>
<dbReference type="Pfam" id="PF14659">
    <property type="entry name" value="Phage_int_SAM_3"/>
    <property type="match status" value="1"/>
</dbReference>
<dbReference type="SUPFAM" id="SSF56349">
    <property type="entry name" value="DNA breaking-rejoining enzymes"/>
    <property type="match status" value="1"/>
</dbReference>